<dbReference type="AlphaFoldDB" id="A0A699WYF5"/>
<organism evidence="2">
    <name type="scientific">Tanacetum cinerariifolium</name>
    <name type="common">Dalmatian daisy</name>
    <name type="synonym">Chrysanthemum cinerariifolium</name>
    <dbReference type="NCBI Taxonomy" id="118510"/>
    <lineage>
        <taxon>Eukaryota</taxon>
        <taxon>Viridiplantae</taxon>
        <taxon>Streptophyta</taxon>
        <taxon>Embryophyta</taxon>
        <taxon>Tracheophyta</taxon>
        <taxon>Spermatophyta</taxon>
        <taxon>Magnoliopsida</taxon>
        <taxon>eudicotyledons</taxon>
        <taxon>Gunneridae</taxon>
        <taxon>Pentapetalae</taxon>
        <taxon>asterids</taxon>
        <taxon>campanulids</taxon>
        <taxon>Asterales</taxon>
        <taxon>Asteraceae</taxon>
        <taxon>Asteroideae</taxon>
        <taxon>Anthemideae</taxon>
        <taxon>Anthemidinae</taxon>
        <taxon>Tanacetum</taxon>
    </lineage>
</organism>
<feature type="non-terminal residue" evidence="2">
    <location>
        <position position="1"/>
    </location>
</feature>
<gene>
    <name evidence="2" type="ORF">Tci_924486</name>
</gene>
<sequence>NYSSRGTSSGNETTAGGNISFPASTVAASISSIAVQTPDSGISNLLVVGTTFTGSRNLYCQWELSPDSGNALCILFPIVTVH</sequence>
<evidence type="ECO:0000256" key="1">
    <source>
        <dbReference type="SAM" id="MobiDB-lite"/>
    </source>
</evidence>
<comment type="caution">
    <text evidence="2">The sequence shown here is derived from an EMBL/GenBank/DDBJ whole genome shotgun (WGS) entry which is preliminary data.</text>
</comment>
<reference evidence="2" key="1">
    <citation type="journal article" date="2019" name="Sci. Rep.">
        <title>Draft genome of Tanacetum cinerariifolium, the natural source of mosquito coil.</title>
        <authorList>
            <person name="Yamashiro T."/>
            <person name="Shiraishi A."/>
            <person name="Satake H."/>
            <person name="Nakayama K."/>
        </authorList>
    </citation>
    <scope>NUCLEOTIDE SEQUENCE</scope>
</reference>
<evidence type="ECO:0000313" key="2">
    <source>
        <dbReference type="EMBL" id="GFD52517.1"/>
    </source>
</evidence>
<protein>
    <submittedName>
        <fullName evidence="2">Uncharacterized protein</fullName>
    </submittedName>
</protein>
<name>A0A699WYF5_TANCI</name>
<dbReference type="EMBL" id="BKCJ011783284">
    <property type="protein sequence ID" value="GFD52517.1"/>
    <property type="molecule type" value="Genomic_DNA"/>
</dbReference>
<accession>A0A699WYF5</accession>
<feature type="compositionally biased region" description="Polar residues" evidence="1">
    <location>
        <begin position="1"/>
        <end position="17"/>
    </location>
</feature>
<feature type="region of interest" description="Disordered" evidence="1">
    <location>
        <begin position="1"/>
        <end position="20"/>
    </location>
</feature>
<proteinExistence type="predicted"/>